<feature type="transmembrane region" description="Helical" evidence="1">
    <location>
        <begin position="253"/>
        <end position="274"/>
    </location>
</feature>
<proteinExistence type="predicted"/>
<dbReference type="GO" id="GO:0005886">
    <property type="term" value="C:plasma membrane"/>
    <property type="evidence" value="ECO:0007669"/>
    <property type="project" value="TreeGrafter"/>
</dbReference>
<evidence type="ECO:0000313" key="3">
    <source>
        <dbReference type="Proteomes" id="UP000193685"/>
    </source>
</evidence>
<dbReference type="InterPro" id="IPR038770">
    <property type="entry name" value="Na+/solute_symporter_sf"/>
</dbReference>
<dbReference type="InterPro" id="IPR016833">
    <property type="entry name" value="Put_Na-Bile_cotransptr"/>
</dbReference>
<evidence type="ECO:0000256" key="1">
    <source>
        <dbReference type="SAM" id="Phobius"/>
    </source>
</evidence>
<feature type="transmembrane region" description="Helical" evidence="1">
    <location>
        <begin position="171"/>
        <end position="192"/>
    </location>
</feature>
<dbReference type="AlphaFoldDB" id="A0A1Y2ERF5"/>
<organism evidence="2 3">
    <name type="scientific">Protomyces lactucae-debilis</name>
    <dbReference type="NCBI Taxonomy" id="2754530"/>
    <lineage>
        <taxon>Eukaryota</taxon>
        <taxon>Fungi</taxon>
        <taxon>Dikarya</taxon>
        <taxon>Ascomycota</taxon>
        <taxon>Taphrinomycotina</taxon>
        <taxon>Taphrinomycetes</taxon>
        <taxon>Taphrinales</taxon>
        <taxon>Protomycetaceae</taxon>
        <taxon>Protomyces</taxon>
    </lineage>
</organism>
<dbReference type="PANTHER" id="PTHR18640">
    <property type="entry name" value="SOLUTE CARRIER FAMILY 10 MEMBER 7"/>
    <property type="match status" value="1"/>
</dbReference>
<accession>A0A1Y2ERF5</accession>
<dbReference type="PIRSF" id="PIRSF026166">
    <property type="entry name" value="UCP026166"/>
    <property type="match status" value="1"/>
</dbReference>
<feature type="transmembrane region" description="Helical" evidence="1">
    <location>
        <begin position="137"/>
        <end position="159"/>
    </location>
</feature>
<reference evidence="2 3" key="1">
    <citation type="submission" date="2016-07" db="EMBL/GenBank/DDBJ databases">
        <title>Pervasive Adenine N6-methylation of Active Genes in Fungi.</title>
        <authorList>
            <consortium name="DOE Joint Genome Institute"/>
            <person name="Mondo S.J."/>
            <person name="Dannebaum R.O."/>
            <person name="Kuo R.C."/>
            <person name="Labutti K."/>
            <person name="Haridas S."/>
            <person name="Kuo A."/>
            <person name="Salamov A."/>
            <person name="Ahrendt S.R."/>
            <person name="Lipzen A."/>
            <person name="Sullivan W."/>
            <person name="Andreopoulos W.B."/>
            <person name="Clum A."/>
            <person name="Lindquist E."/>
            <person name="Daum C."/>
            <person name="Ramamoorthy G.K."/>
            <person name="Gryganskyi A."/>
            <person name="Culley D."/>
            <person name="Magnuson J.K."/>
            <person name="James T.Y."/>
            <person name="O'Malley M.A."/>
            <person name="Stajich J.E."/>
            <person name="Spatafora J.W."/>
            <person name="Visel A."/>
            <person name="Grigoriev I.V."/>
        </authorList>
    </citation>
    <scope>NUCLEOTIDE SEQUENCE [LARGE SCALE GENOMIC DNA]</scope>
    <source>
        <strain evidence="2 3">12-1054</strain>
    </source>
</reference>
<dbReference type="EMBL" id="MCFI01000031">
    <property type="protein sequence ID" value="ORY74128.1"/>
    <property type="molecule type" value="Genomic_DNA"/>
</dbReference>
<feature type="transmembrane region" description="Helical" evidence="1">
    <location>
        <begin position="280"/>
        <end position="305"/>
    </location>
</feature>
<dbReference type="GeneID" id="63784755"/>
<gene>
    <name evidence="2" type="ORF">BCR37DRAFT_352817</name>
</gene>
<dbReference type="OrthoDB" id="188035at2759"/>
<protein>
    <submittedName>
        <fullName evidence="2">Putative sodium bile acid cotransporter</fullName>
    </submittedName>
</protein>
<keyword evidence="1" id="KW-1133">Transmembrane helix</keyword>
<feature type="transmembrane region" description="Helical" evidence="1">
    <location>
        <begin position="111"/>
        <end position="131"/>
    </location>
</feature>
<feature type="transmembrane region" description="Helical" evidence="1">
    <location>
        <begin position="212"/>
        <end position="233"/>
    </location>
</feature>
<dbReference type="RefSeq" id="XP_040721962.1">
    <property type="nucleotide sequence ID" value="XM_040868156.1"/>
</dbReference>
<keyword evidence="1" id="KW-0812">Transmembrane</keyword>
<dbReference type="Gene3D" id="1.20.1530.20">
    <property type="match status" value="1"/>
</dbReference>
<dbReference type="OMA" id="LPIMIYH"/>
<feature type="transmembrane region" description="Helical" evidence="1">
    <location>
        <begin position="74"/>
        <end position="99"/>
    </location>
</feature>
<sequence>MEEGKQSAADALTRTASESTLTVPAPVPKKQVPLWRRIWDDSWFLCGFALVIVVGHLAPNVARRGGVLRTEYTFSYGALALIFLISGLTMPTALLFANLKRIRLHVITQSMSFLIAPAIALAIVQCIRASGTTQIPTLVLAGFMIMICTPTTVASNVTFTRASGGDDAAALIEVTIGNLFGIFISPALVQLFLRDSLGLGIAKPKGDVTQLYLELIKHFGLALYLPLVVGQVIQNIYPGPVKKVSNALRLTKWASVCLLLLCWMSFSDAFYHGAFKALPAASLITIVFVNLGLYPFLTLICFLACRPPYLRKWHLDRRATTAVCFCGPPKSITVGIVLLQVQFAGFSPIEQAIFTIPLSLYQGQQLALAQVFVLAFRRWNRGADKDKKGSRVTSM</sequence>
<name>A0A1Y2ERF5_PROLT</name>
<dbReference type="PANTHER" id="PTHR18640:SF5">
    <property type="entry name" value="SODIUM_BILE ACID COTRANSPORTER 7"/>
    <property type="match status" value="1"/>
</dbReference>
<dbReference type="Proteomes" id="UP000193685">
    <property type="component" value="Unassembled WGS sequence"/>
</dbReference>
<comment type="caution">
    <text evidence="2">The sequence shown here is derived from an EMBL/GenBank/DDBJ whole genome shotgun (WGS) entry which is preliminary data.</text>
</comment>
<evidence type="ECO:0000313" key="2">
    <source>
        <dbReference type="EMBL" id="ORY74128.1"/>
    </source>
</evidence>
<keyword evidence="1" id="KW-0472">Membrane</keyword>
<keyword evidence="3" id="KW-1185">Reference proteome</keyword>
<dbReference type="STRING" id="56484.A0A1Y2ERF5"/>
<dbReference type="Pfam" id="PF13593">
    <property type="entry name" value="SBF_like"/>
    <property type="match status" value="1"/>
</dbReference>
<feature type="transmembrane region" description="Helical" evidence="1">
    <location>
        <begin position="43"/>
        <end position="62"/>
    </location>
</feature>